<dbReference type="OrthoDB" id="5835829at2759"/>
<keyword evidence="6" id="KW-1185">Reference proteome</keyword>
<keyword evidence="2 3" id="KW-0808">Transferase</keyword>
<evidence type="ECO:0000256" key="1">
    <source>
        <dbReference type="ARBA" id="ARBA00009995"/>
    </source>
</evidence>
<dbReference type="AlphaFoldDB" id="A0A8X8WZT7"/>
<dbReference type="EMBL" id="PNBA02000013">
    <property type="protein sequence ID" value="KAG6403792.1"/>
    <property type="molecule type" value="Genomic_DNA"/>
</dbReference>
<evidence type="ECO:0000256" key="2">
    <source>
        <dbReference type="ARBA" id="ARBA00022679"/>
    </source>
</evidence>
<dbReference type="Pfam" id="PF00201">
    <property type="entry name" value="UDPGT"/>
    <property type="match status" value="1"/>
</dbReference>
<comment type="similarity">
    <text evidence="1 3">Belongs to the UDP-glycosyltransferase family.</text>
</comment>
<dbReference type="PROSITE" id="PS00375">
    <property type="entry name" value="UDPGT"/>
    <property type="match status" value="1"/>
</dbReference>
<accession>A0A8X8WZT7</accession>
<gene>
    <name evidence="5" type="ORF">SASPL_136024</name>
</gene>
<dbReference type="PANTHER" id="PTHR48047">
    <property type="entry name" value="GLYCOSYLTRANSFERASE"/>
    <property type="match status" value="1"/>
</dbReference>
<sequence length="473" mass="52596">MAQQLHFLMIPLMSQSHIIPLTDFAKSLARRGALVSIVTTPLNAKRYNSTLASSPLTHLIPLHFPCREAGLPDGCENLDALNSLDLARQFFHACRLLKSPLHDLIRRLHPAPNCIISTNAISWTQDLADSFRIPRYVFETVSCFTLHCSKKISQLVDSVASDSDIFPVPKIPHRVQFSRNQLPRIPTKDSDSFTDPDPAPPRGTLVNTFQKLEPWYLNACREERGSLWSVGPVSLSNREASERLSRGNEASIDEHYCLTWLDSMERDSVVYACFGSLCTLSIEQIIEIGLGLEESGSPFIWIIRKQERSSGKVEEWLAAEGFEERVRGKGVVVRGWAPQVMILSHPSVGGFLTHCGWNSTLEGVAVGVPMIAWPMFAEQFYNEKLVVDVLGIGVRIGVESCADKQGLVRRERVRSAVVKLMGERGVRERAEGLARAATDAYEDGGSSFLNVTLFIEDVVRAHAEMAVNVLDTD</sequence>
<evidence type="ECO:0000313" key="5">
    <source>
        <dbReference type="EMBL" id="KAG6403792.1"/>
    </source>
</evidence>
<dbReference type="FunFam" id="3.40.50.2000:FF:000047">
    <property type="entry name" value="Glycosyltransferase"/>
    <property type="match status" value="1"/>
</dbReference>
<reference evidence="5" key="1">
    <citation type="submission" date="2018-01" db="EMBL/GenBank/DDBJ databases">
        <authorList>
            <person name="Mao J.F."/>
        </authorList>
    </citation>
    <scope>NUCLEOTIDE SEQUENCE</scope>
    <source>
        <strain evidence="5">Huo1</strain>
        <tissue evidence="5">Leaf</tissue>
    </source>
</reference>
<dbReference type="CDD" id="cd03784">
    <property type="entry name" value="GT1_Gtf-like"/>
    <property type="match status" value="1"/>
</dbReference>
<dbReference type="InterPro" id="IPR002213">
    <property type="entry name" value="UDP_glucos_trans"/>
</dbReference>
<evidence type="ECO:0000256" key="4">
    <source>
        <dbReference type="RuleBase" id="RU362057"/>
    </source>
</evidence>
<dbReference type="Gene3D" id="3.40.50.2000">
    <property type="entry name" value="Glycogen Phosphorylase B"/>
    <property type="match status" value="2"/>
</dbReference>
<proteinExistence type="inferred from homology"/>
<organism evidence="5">
    <name type="scientific">Salvia splendens</name>
    <name type="common">Scarlet sage</name>
    <dbReference type="NCBI Taxonomy" id="180675"/>
    <lineage>
        <taxon>Eukaryota</taxon>
        <taxon>Viridiplantae</taxon>
        <taxon>Streptophyta</taxon>
        <taxon>Embryophyta</taxon>
        <taxon>Tracheophyta</taxon>
        <taxon>Spermatophyta</taxon>
        <taxon>Magnoliopsida</taxon>
        <taxon>eudicotyledons</taxon>
        <taxon>Gunneridae</taxon>
        <taxon>Pentapetalae</taxon>
        <taxon>asterids</taxon>
        <taxon>lamiids</taxon>
        <taxon>Lamiales</taxon>
        <taxon>Lamiaceae</taxon>
        <taxon>Nepetoideae</taxon>
        <taxon>Mentheae</taxon>
        <taxon>Salviinae</taxon>
        <taxon>Salvia</taxon>
        <taxon>Salvia subgen. Calosphace</taxon>
        <taxon>core Calosphace</taxon>
    </lineage>
</organism>
<evidence type="ECO:0000313" key="6">
    <source>
        <dbReference type="Proteomes" id="UP000298416"/>
    </source>
</evidence>
<name>A0A8X8WZT7_SALSN</name>
<comment type="caution">
    <text evidence="5">The sequence shown here is derived from an EMBL/GenBank/DDBJ whole genome shotgun (WGS) entry which is preliminary data.</text>
</comment>
<reference evidence="5" key="2">
    <citation type="submission" date="2020-08" db="EMBL/GenBank/DDBJ databases">
        <title>Plant Genome Project.</title>
        <authorList>
            <person name="Zhang R.-G."/>
        </authorList>
    </citation>
    <scope>NUCLEOTIDE SEQUENCE</scope>
    <source>
        <strain evidence="5">Huo1</strain>
        <tissue evidence="5">Leaf</tissue>
    </source>
</reference>
<dbReference type="GO" id="GO:0035251">
    <property type="term" value="F:UDP-glucosyltransferase activity"/>
    <property type="evidence" value="ECO:0007669"/>
    <property type="project" value="TreeGrafter"/>
</dbReference>
<keyword evidence="3" id="KW-0328">Glycosyltransferase</keyword>
<dbReference type="Proteomes" id="UP000298416">
    <property type="component" value="Unassembled WGS sequence"/>
</dbReference>
<dbReference type="SUPFAM" id="SSF53756">
    <property type="entry name" value="UDP-Glycosyltransferase/glycogen phosphorylase"/>
    <property type="match status" value="1"/>
</dbReference>
<protein>
    <recommendedName>
        <fullName evidence="4">Glycosyltransferase</fullName>
        <ecNumber evidence="4">2.4.1.-</ecNumber>
    </recommendedName>
</protein>
<evidence type="ECO:0000256" key="3">
    <source>
        <dbReference type="RuleBase" id="RU003718"/>
    </source>
</evidence>
<dbReference type="EC" id="2.4.1.-" evidence="4"/>
<dbReference type="InterPro" id="IPR035595">
    <property type="entry name" value="UDP_glycos_trans_CS"/>
</dbReference>
<dbReference type="PANTHER" id="PTHR48047:SF182">
    <property type="entry name" value="GLYCOSYLTRANSFERASE"/>
    <property type="match status" value="1"/>
</dbReference>